<gene>
    <name evidence="1" type="ORF">O0236_008440</name>
</gene>
<sequence>MKRRNVIISLVVVIVVFLGLFTAGYAWYLKNYGGIPYYTQITTKGERISASYKQYKYDQFGYDKDGHQLRLKFTSGPVMRPLKMGAYLKVSYNQKRSQVISWEKVSKSDVPSKALTKLD</sequence>
<reference evidence="1" key="1">
    <citation type="submission" date="2024-08" db="EMBL/GenBank/DDBJ databases">
        <title>Lentilactobacillus sp. nov., isolated from tree bark.</title>
        <authorList>
            <person name="Phuengjayaem S."/>
            <person name="Tanasupawat S."/>
        </authorList>
    </citation>
    <scope>NUCLEOTIDE SEQUENCE</scope>
    <source>
        <strain evidence="1">SPB1-3</strain>
    </source>
</reference>
<dbReference type="Proteomes" id="UP001149860">
    <property type="component" value="Chromosome"/>
</dbReference>
<evidence type="ECO:0000313" key="1">
    <source>
        <dbReference type="EMBL" id="XFD39418.1"/>
    </source>
</evidence>
<proteinExistence type="predicted"/>
<keyword evidence="2" id="KW-1185">Reference proteome</keyword>
<protein>
    <submittedName>
        <fullName evidence="1">YxeA family protein</fullName>
    </submittedName>
</protein>
<accession>A0ACD5DE52</accession>
<organism evidence="1 2">
    <name type="scientific">Lentilactobacillus terminaliae</name>
    <dbReference type="NCBI Taxonomy" id="3003483"/>
    <lineage>
        <taxon>Bacteria</taxon>
        <taxon>Bacillati</taxon>
        <taxon>Bacillota</taxon>
        <taxon>Bacilli</taxon>
        <taxon>Lactobacillales</taxon>
        <taxon>Lactobacillaceae</taxon>
        <taxon>Lentilactobacillus</taxon>
    </lineage>
</organism>
<dbReference type="EMBL" id="CP168151">
    <property type="protein sequence ID" value="XFD39418.1"/>
    <property type="molecule type" value="Genomic_DNA"/>
</dbReference>
<evidence type="ECO:0000313" key="2">
    <source>
        <dbReference type="Proteomes" id="UP001149860"/>
    </source>
</evidence>
<name>A0ACD5DE52_9LACO</name>